<dbReference type="GO" id="GO:0016791">
    <property type="term" value="F:phosphatase activity"/>
    <property type="evidence" value="ECO:0007669"/>
    <property type="project" value="TreeGrafter"/>
</dbReference>
<dbReference type="InterPro" id="IPR050126">
    <property type="entry name" value="Ap4A_hydrolase"/>
</dbReference>
<name>A0A4R5U8J0_9GAMM</name>
<dbReference type="GO" id="GO:0005737">
    <property type="term" value="C:cytoplasm"/>
    <property type="evidence" value="ECO:0007669"/>
    <property type="project" value="TreeGrafter"/>
</dbReference>
<dbReference type="RefSeq" id="WP_133393854.1">
    <property type="nucleotide sequence ID" value="NZ_SMTG01000004.1"/>
</dbReference>
<dbReference type="EMBL" id="SMTG01000004">
    <property type="protein sequence ID" value="TDK30786.1"/>
    <property type="molecule type" value="Genomic_DNA"/>
</dbReference>
<protein>
    <submittedName>
        <fullName evidence="3">Metallophosphoesterase</fullName>
    </submittedName>
</protein>
<accession>A0A4R5U8J0</accession>
<dbReference type="AlphaFoldDB" id="A0A4R5U8J0"/>
<sequence>MRLGVVSDIHGNLAALEAVADALASAGVDAIVNLGDCVSGPLLPAETARWLMHVGWPTIAGNHERQLLALRDRGVGESASDRFAAARLDADAWHWIARLPPVLQLREGPLLCHGTPDSDLAPLAHAIEQARMVADTPARIATRLPDIDAPVIACGHTHLPVAMRLEDGRLVVNPGSVGLQAFRETRGTPYVVEAGSPHARYAVLTRDAHGWRADLQHVAYDFESMAHLAERHGAPDWAHALRNGLAPA</sequence>
<feature type="domain" description="Calcineurin-like phosphoesterase" evidence="2">
    <location>
        <begin position="1"/>
        <end position="186"/>
    </location>
</feature>
<dbReference type="PANTHER" id="PTHR42850">
    <property type="entry name" value="METALLOPHOSPHOESTERASE"/>
    <property type="match status" value="1"/>
</dbReference>
<dbReference type="InterPro" id="IPR011152">
    <property type="entry name" value="Pesterase_MJ0912"/>
</dbReference>
<dbReference type="Proteomes" id="UP000295543">
    <property type="component" value="Unassembled WGS sequence"/>
</dbReference>
<dbReference type="SUPFAM" id="SSF56300">
    <property type="entry name" value="Metallo-dependent phosphatases"/>
    <property type="match status" value="1"/>
</dbReference>
<dbReference type="PIRSF" id="PIRSF000883">
    <property type="entry name" value="Pesterase_MJ0912"/>
    <property type="match status" value="1"/>
</dbReference>
<dbReference type="Pfam" id="PF12850">
    <property type="entry name" value="Metallophos_2"/>
    <property type="match status" value="1"/>
</dbReference>
<organism evidence="3 4">
    <name type="scientific">Luteimonas terrae</name>
    <dbReference type="NCBI Taxonomy" id="1530191"/>
    <lineage>
        <taxon>Bacteria</taxon>
        <taxon>Pseudomonadati</taxon>
        <taxon>Pseudomonadota</taxon>
        <taxon>Gammaproteobacteria</taxon>
        <taxon>Lysobacterales</taxon>
        <taxon>Lysobacteraceae</taxon>
        <taxon>Luteimonas</taxon>
    </lineage>
</organism>
<dbReference type="PANTHER" id="PTHR42850:SF2">
    <property type="entry name" value="BLL5683 PROTEIN"/>
    <property type="match status" value="1"/>
</dbReference>
<evidence type="ECO:0000256" key="1">
    <source>
        <dbReference type="ARBA" id="ARBA00008950"/>
    </source>
</evidence>
<evidence type="ECO:0000259" key="2">
    <source>
        <dbReference type="Pfam" id="PF12850"/>
    </source>
</evidence>
<comment type="caution">
    <text evidence="3">The sequence shown here is derived from an EMBL/GenBank/DDBJ whole genome shotgun (WGS) entry which is preliminary data.</text>
</comment>
<reference evidence="3 4" key="1">
    <citation type="submission" date="2019-03" db="EMBL/GenBank/DDBJ databases">
        <title>Luteimonas zhaokaii sp.nov., isolated from the rectal contents of Plateau pika in Yushu, Qinghai Province, China.</title>
        <authorList>
            <person name="Zhang G."/>
        </authorList>
    </citation>
    <scope>NUCLEOTIDE SEQUENCE [LARGE SCALE GENOMIC DNA]</scope>
    <source>
        <strain evidence="3 4">THG-MD21</strain>
    </source>
</reference>
<proteinExistence type="inferred from homology"/>
<dbReference type="InterPro" id="IPR024654">
    <property type="entry name" value="Calcineurin-like_PHP_lpxH"/>
</dbReference>
<keyword evidence="4" id="KW-1185">Reference proteome</keyword>
<evidence type="ECO:0000313" key="4">
    <source>
        <dbReference type="Proteomes" id="UP000295543"/>
    </source>
</evidence>
<dbReference type="OrthoDB" id="9813918at2"/>
<comment type="similarity">
    <text evidence="1">Belongs to the metallophosphoesterase superfamily. YfcE family.</text>
</comment>
<dbReference type="Gene3D" id="3.60.21.10">
    <property type="match status" value="1"/>
</dbReference>
<evidence type="ECO:0000313" key="3">
    <source>
        <dbReference type="EMBL" id="TDK30786.1"/>
    </source>
</evidence>
<dbReference type="InterPro" id="IPR029052">
    <property type="entry name" value="Metallo-depent_PP-like"/>
</dbReference>
<gene>
    <name evidence="3" type="ORF">E2F49_10590</name>
</gene>